<dbReference type="InterPro" id="IPR019539">
    <property type="entry name" value="GalKase_N"/>
</dbReference>
<dbReference type="Gene3D" id="3.30.230.10">
    <property type="match status" value="1"/>
</dbReference>
<keyword evidence="7" id="KW-0418">Kinase</keyword>
<dbReference type="InterPro" id="IPR013750">
    <property type="entry name" value="GHMP_kinase_C_dom"/>
</dbReference>
<keyword evidence="6" id="KW-0547">Nucleotide-binding</keyword>
<dbReference type="InterPro" id="IPR000705">
    <property type="entry name" value="Galactokinase"/>
</dbReference>
<keyword evidence="15" id="KW-1185">Reference proteome</keyword>
<dbReference type="PROSITE" id="PS00106">
    <property type="entry name" value="GALACTOKINASE"/>
    <property type="match status" value="1"/>
</dbReference>
<dbReference type="PIRSF" id="PIRSF000530">
    <property type="entry name" value="Galactokinase"/>
    <property type="match status" value="1"/>
</dbReference>
<dbReference type="InterPro" id="IPR006203">
    <property type="entry name" value="GHMP_knse_ATP-bd_CS"/>
</dbReference>
<dbReference type="GO" id="GO:0005829">
    <property type="term" value="C:cytosol"/>
    <property type="evidence" value="ECO:0007669"/>
    <property type="project" value="TreeGrafter"/>
</dbReference>
<dbReference type="PRINTS" id="PR00959">
    <property type="entry name" value="MEVGALKINASE"/>
</dbReference>
<evidence type="ECO:0000256" key="9">
    <source>
        <dbReference type="ARBA" id="ARBA00029590"/>
    </source>
</evidence>
<dbReference type="EMBL" id="NHYE01005429">
    <property type="protein sequence ID" value="PPQ72989.1"/>
    <property type="molecule type" value="Genomic_DNA"/>
</dbReference>
<dbReference type="Gene3D" id="1.20.1440.340">
    <property type="match status" value="1"/>
</dbReference>
<dbReference type="SUPFAM" id="SSF54211">
    <property type="entry name" value="Ribosomal protein S5 domain 2-like"/>
    <property type="match status" value="1"/>
</dbReference>
<keyword evidence="5" id="KW-0808">Transferase</keyword>
<dbReference type="Gene3D" id="3.30.70.3170">
    <property type="match status" value="1"/>
</dbReference>
<evidence type="ECO:0000256" key="2">
    <source>
        <dbReference type="ARBA" id="ARBA00006566"/>
    </source>
</evidence>
<dbReference type="UniPathway" id="UPA00214"/>
<feature type="domain" description="GHMP kinase C-terminal" evidence="12">
    <location>
        <begin position="445"/>
        <end position="517"/>
    </location>
</feature>
<dbReference type="FunCoup" id="A0A409W398">
    <property type="interactions" value="278"/>
</dbReference>
<protein>
    <recommendedName>
        <fullName evidence="4">Galactokinase</fullName>
        <ecNumber evidence="3">2.7.1.6</ecNumber>
    </recommendedName>
    <alternativeName>
        <fullName evidence="9">Galactose kinase</fullName>
    </alternativeName>
</protein>
<evidence type="ECO:0000259" key="13">
    <source>
        <dbReference type="Pfam" id="PF10509"/>
    </source>
</evidence>
<dbReference type="STRING" id="231916.A0A409W398"/>
<comment type="similarity">
    <text evidence="2">Belongs to the GHMP kinase family. GalK subfamily.</text>
</comment>
<keyword evidence="8" id="KW-0067">ATP-binding</keyword>
<dbReference type="Pfam" id="PF08544">
    <property type="entry name" value="GHMP_kinases_C"/>
    <property type="match status" value="1"/>
</dbReference>
<comment type="pathway">
    <text evidence="1">Carbohydrate metabolism; galactose metabolism.</text>
</comment>
<evidence type="ECO:0000256" key="6">
    <source>
        <dbReference type="ARBA" id="ARBA00022741"/>
    </source>
</evidence>
<dbReference type="InterPro" id="IPR036554">
    <property type="entry name" value="GHMP_kinase_C_sf"/>
</dbReference>
<dbReference type="NCBIfam" id="TIGR00131">
    <property type="entry name" value="gal_kin"/>
    <property type="match status" value="1"/>
</dbReference>
<sequence>MIAEQPIPVYTTLSEVFGSVEASLPHAARWNNLAEEFEKRFGRKPQYIARAPGRVNLIGEHIDYALFGVLPAAIERDILIACAPRPLPPSSPKAELEHFPGSVIAENTQSKYTRQVFAPAVKEPQEVSDNAAHVESWHLDINPKELRWESYVKAGYYGVLNYHFSTAEELPVPVDLLVTGSVPAGSGLSSSAAMVVSSTLAFLAVNGKLESNDRGRDTGPVLNKGGLVQLSMKNEKRVGVNSGGMDQAASVMSDPSSALYIAFYPSLSASAVPLPNGAVFVCANSLVVADKVIGAKRGYNLRVVETLVGARILANSLGVEVGPRDRITLREVVSKFSGEKDGEDMGPDELEKSLAVLEEKLEVLKPKQPDNGQLGVTMDEMIKMTGLSKDLFEEVYLSWVDIEATYFQLFNRVKHVFSEARRVLQFRKTCLEAAQSSTSNDTVFLESLGRLMNDSQTSCSQLYECSCPELDQLTHLAREAGAYGSRLTGAGWGGCTVSLVPENKVADFIQRIKETYPPYKGLEGDALNEVIFATKPGRGACVLKLGD</sequence>
<dbReference type="PROSITE" id="PS00627">
    <property type="entry name" value="GHMP_KINASES_ATP"/>
    <property type="match status" value="1"/>
</dbReference>
<dbReference type="InParanoid" id="A0A409W398"/>
<evidence type="ECO:0000256" key="4">
    <source>
        <dbReference type="ARBA" id="ARBA00019487"/>
    </source>
</evidence>
<dbReference type="AlphaFoldDB" id="A0A409W398"/>
<dbReference type="PANTHER" id="PTHR10457:SF7">
    <property type="entry name" value="GALACTOKINASE-RELATED"/>
    <property type="match status" value="1"/>
</dbReference>
<dbReference type="InterPro" id="IPR019741">
    <property type="entry name" value="Galactokinase_CS"/>
</dbReference>
<name>A0A409W398_9AGAR</name>
<dbReference type="Pfam" id="PF00288">
    <property type="entry name" value="GHMP_kinases_N"/>
    <property type="match status" value="1"/>
</dbReference>
<evidence type="ECO:0000259" key="11">
    <source>
        <dbReference type="Pfam" id="PF00288"/>
    </source>
</evidence>
<feature type="domain" description="Galactokinase N-terminal" evidence="13">
    <location>
        <begin position="35"/>
        <end position="84"/>
    </location>
</feature>
<dbReference type="GO" id="GO:0006012">
    <property type="term" value="P:galactose metabolic process"/>
    <property type="evidence" value="ECO:0007669"/>
    <property type="project" value="UniProtKB-UniPathway"/>
</dbReference>
<evidence type="ECO:0000313" key="14">
    <source>
        <dbReference type="EMBL" id="PPQ72989.1"/>
    </source>
</evidence>
<dbReference type="PANTHER" id="PTHR10457">
    <property type="entry name" value="MEVALONATE KINASE/GALACTOKINASE"/>
    <property type="match status" value="1"/>
</dbReference>
<proteinExistence type="inferred from homology"/>
<dbReference type="InterPro" id="IPR006206">
    <property type="entry name" value="Mevalonate/galactokinase"/>
</dbReference>
<dbReference type="EC" id="2.7.1.6" evidence="3"/>
<evidence type="ECO:0000256" key="7">
    <source>
        <dbReference type="ARBA" id="ARBA00022777"/>
    </source>
</evidence>
<evidence type="ECO:0000256" key="10">
    <source>
        <dbReference type="ARBA" id="ARBA00049538"/>
    </source>
</evidence>
<dbReference type="InterPro" id="IPR014721">
    <property type="entry name" value="Ribsml_uS5_D2-typ_fold_subgr"/>
</dbReference>
<dbReference type="Pfam" id="PF10509">
    <property type="entry name" value="GalKase_gal_bdg"/>
    <property type="match status" value="1"/>
</dbReference>
<accession>A0A409W398</accession>
<evidence type="ECO:0000256" key="8">
    <source>
        <dbReference type="ARBA" id="ARBA00022840"/>
    </source>
</evidence>
<dbReference type="InterPro" id="IPR006204">
    <property type="entry name" value="GHMP_kinase_N_dom"/>
</dbReference>
<organism evidence="14 15">
    <name type="scientific">Gymnopilus dilepis</name>
    <dbReference type="NCBI Taxonomy" id="231916"/>
    <lineage>
        <taxon>Eukaryota</taxon>
        <taxon>Fungi</taxon>
        <taxon>Dikarya</taxon>
        <taxon>Basidiomycota</taxon>
        <taxon>Agaricomycotina</taxon>
        <taxon>Agaricomycetes</taxon>
        <taxon>Agaricomycetidae</taxon>
        <taxon>Agaricales</taxon>
        <taxon>Agaricineae</taxon>
        <taxon>Hymenogastraceae</taxon>
        <taxon>Gymnopilus</taxon>
    </lineage>
</organism>
<dbReference type="GO" id="GO:0004335">
    <property type="term" value="F:galactokinase activity"/>
    <property type="evidence" value="ECO:0007669"/>
    <property type="project" value="UniProtKB-EC"/>
</dbReference>
<comment type="caution">
    <text evidence="14">The sequence shown here is derived from an EMBL/GenBank/DDBJ whole genome shotgun (WGS) entry which is preliminary data.</text>
</comment>
<evidence type="ECO:0000313" key="15">
    <source>
        <dbReference type="Proteomes" id="UP000284706"/>
    </source>
</evidence>
<dbReference type="OrthoDB" id="187738at2759"/>
<reference evidence="14 15" key="1">
    <citation type="journal article" date="2018" name="Evol. Lett.">
        <title>Horizontal gene cluster transfer increased hallucinogenic mushroom diversity.</title>
        <authorList>
            <person name="Reynolds H.T."/>
            <person name="Vijayakumar V."/>
            <person name="Gluck-Thaler E."/>
            <person name="Korotkin H.B."/>
            <person name="Matheny P.B."/>
            <person name="Slot J.C."/>
        </authorList>
    </citation>
    <scope>NUCLEOTIDE SEQUENCE [LARGE SCALE GENOMIC DNA]</scope>
    <source>
        <strain evidence="14 15">SRW20</strain>
    </source>
</reference>
<gene>
    <name evidence="14" type="ORF">CVT26_014505</name>
</gene>
<dbReference type="GO" id="GO:0005524">
    <property type="term" value="F:ATP binding"/>
    <property type="evidence" value="ECO:0007669"/>
    <property type="project" value="UniProtKB-KW"/>
</dbReference>
<comment type="catalytic activity">
    <reaction evidence="10">
        <text>alpha-D-galactose + ATP = alpha-D-galactose 1-phosphate + ADP + H(+)</text>
        <dbReference type="Rhea" id="RHEA:13553"/>
        <dbReference type="ChEBI" id="CHEBI:15378"/>
        <dbReference type="ChEBI" id="CHEBI:28061"/>
        <dbReference type="ChEBI" id="CHEBI:30616"/>
        <dbReference type="ChEBI" id="CHEBI:58336"/>
        <dbReference type="ChEBI" id="CHEBI:456216"/>
        <dbReference type="EC" id="2.7.1.6"/>
    </reaction>
    <physiologicalReaction direction="left-to-right" evidence="10">
        <dbReference type="Rhea" id="RHEA:13554"/>
    </physiologicalReaction>
</comment>
<evidence type="ECO:0000259" key="12">
    <source>
        <dbReference type="Pfam" id="PF08544"/>
    </source>
</evidence>
<dbReference type="SUPFAM" id="SSF55060">
    <property type="entry name" value="GHMP Kinase, C-terminal domain"/>
    <property type="match status" value="1"/>
</dbReference>
<feature type="domain" description="GHMP kinase N-terminal" evidence="11">
    <location>
        <begin position="168"/>
        <end position="253"/>
    </location>
</feature>
<dbReference type="InterPro" id="IPR020568">
    <property type="entry name" value="Ribosomal_Su5_D2-typ_SF"/>
</dbReference>
<dbReference type="PRINTS" id="PR00473">
    <property type="entry name" value="GALCTOKINASE"/>
</dbReference>
<evidence type="ECO:0000256" key="1">
    <source>
        <dbReference type="ARBA" id="ARBA00004947"/>
    </source>
</evidence>
<evidence type="ECO:0000256" key="3">
    <source>
        <dbReference type="ARBA" id="ARBA00012315"/>
    </source>
</evidence>
<dbReference type="Proteomes" id="UP000284706">
    <property type="component" value="Unassembled WGS sequence"/>
</dbReference>
<evidence type="ECO:0000256" key="5">
    <source>
        <dbReference type="ARBA" id="ARBA00022679"/>
    </source>
</evidence>